<keyword evidence="3" id="KW-1185">Reference proteome</keyword>
<organism evidence="2 3">
    <name type="scientific">Henriciella pelagia</name>
    <dbReference type="NCBI Taxonomy" id="1977912"/>
    <lineage>
        <taxon>Bacteria</taxon>
        <taxon>Pseudomonadati</taxon>
        <taxon>Pseudomonadota</taxon>
        <taxon>Alphaproteobacteria</taxon>
        <taxon>Hyphomonadales</taxon>
        <taxon>Hyphomonadaceae</taxon>
        <taxon>Henriciella</taxon>
    </lineage>
</organism>
<dbReference type="EMBL" id="BMKF01000002">
    <property type="protein sequence ID" value="GGB67840.1"/>
    <property type="molecule type" value="Genomic_DNA"/>
</dbReference>
<evidence type="ECO:0000259" key="1">
    <source>
        <dbReference type="Pfam" id="PF24793"/>
    </source>
</evidence>
<comment type="caution">
    <text evidence="2">The sequence shown here is derived from an EMBL/GenBank/DDBJ whole genome shotgun (WGS) entry which is preliminary data.</text>
</comment>
<dbReference type="RefSeq" id="WP_084393081.1">
    <property type="nucleotide sequence ID" value="NZ_BMKF01000002.1"/>
</dbReference>
<dbReference type="Proteomes" id="UP000628854">
    <property type="component" value="Unassembled WGS sequence"/>
</dbReference>
<name>A0ABQ1JFV7_9PROT</name>
<sequence>MALKVALFCDGPEHLQPWMLRLAEGICRHADMQMCGLIVSADAEPDQAPRHPLIRFWWNFERKFAARPQPAESDMFADILDTLPAVDRLDRAGIERLGADVVIDLSSTGRIDHFASLFRFGIWGPSVVRHGVGNAAMQAIVTNSPVTEIQLVHISGANRPRSVIASAALNTKFIVSRNHLFMCEKTVPLILRELKRATLDILDIDALKRAPETPKPAGAADFAVYLWKFAAGMGTRVIEKIATRLGLRPGMFFLKTMDSDISGAEPSVMKAHTAPSNEYYADPFLWERDGETYCFFEVFDYTTQKGHISVGRLAENELEDVTPVLKTDYHLSFPFLFEHEGELFMMPETCGARRIETWRCVEFPARWERKATILDDVIAADSSLVQIGEDWWLFTNISTDPFGEMNSELHLYKADGPAMTKRTPHALNPVVFDTRTARNGGRILEQDGAYFRISQDNSHGRYGYGLNVMKIDHISLNDYRETMVRKIEPDFEPGAIGCHHMDSRGEKVVIDVRRRVGGYGSRAGRADAGRLRGRN</sequence>
<dbReference type="Pfam" id="PF24793">
    <property type="entry name" value="GINT1_N"/>
    <property type="match status" value="1"/>
</dbReference>
<dbReference type="InterPro" id="IPR056442">
    <property type="entry name" value="GINT1_N"/>
</dbReference>
<proteinExistence type="predicted"/>
<dbReference type="InterPro" id="IPR023296">
    <property type="entry name" value="Glyco_hydro_beta-prop_sf"/>
</dbReference>
<evidence type="ECO:0000313" key="3">
    <source>
        <dbReference type="Proteomes" id="UP000628854"/>
    </source>
</evidence>
<feature type="domain" description="Glucosamine inositolphosphorylceramide transferase 1 N-terminal" evidence="1">
    <location>
        <begin position="272"/>
        <end position="485"/>
    </location>
</feature>
<protein>
    <recommendedName>
        <fullName evidence="1">Glucosamine inositolphosphorylceramide transferase 1 N-terminal domain-containing protein</fullName>
    </recommendedName>
</protein>
<evidence type="ECO:0000313" key="2">
    <source>
        <dbReference type="EMBL" id="GGB67840.1"/>
    </source>
</evidence>
<reference evidence="3" key="1">
    <citation type="journal article" date="2019" name="Int. J. Syst. Evol. Microbiol.">
        <title>The Global Catalogue of Microorganisms (GCM) 10K type strain sequencing project: providing services to taxonomists for standard genome sequencing and annotation.</title>
        <authorList>
            <consortium name="The Broad Institute Genomics Platform"/>
            <consortium name="The Broad Institute Genome Sequencing Center for Infectious Disease"/>
            <person name="Wu L."/>
            <person name="Ma J."/>
        </authorList>
    </citation>
    <scope>NUCLEOTIDE SEQUENCE [LARGE SCALE GENOMIC DNA]</scope>
    <source>
        <strain evidence="3">CGMCC 1.15928</strain>
    </source>
</reference>
<gene>
    <name evidence="2" type="ORF">GCM10011503_15640</name>
</gene>
<dbReference type="SUPFAM" id="SSF75005">
    <property type="entry name" value="Arabinanase/levansucrase/invertase"/>
    <property type="match status" value="1"/>
</dbReference>
<accession>A0ABQ1JFV7</accession>